<dbReference type="InterPro" id="IPR008266">
    <property type="entry name" value="Tyr_kinase_AS"/>
</dbReference>
<dbReference type="SMART" id="SM00060">
    <property type="entry name" value="FN3"/>
    <property type="match status" value="3"/>
</dbReference>
<dbReference type="InterPro" id="IPR003599">
    <property type="entry name" value="Ig_sub"/>
</dbReference>
<feature type="disulfide bond" evidence="21">
    <location>
        <begin position="549"/>
        <end position="558"/>
    </location>
</feature>
<evidence type="ECO:0000256" key="16">
    <source>
        <dbReference type="ARBA" id="ARBA00023157"/>
    </source>
</evidence>
<dbReference type="Gene3D" id="2.60.120.260">
    <property type="entry name" value="Galactose-binding domain-like"/>
    <property type="match status" value="2"/>
</dbReference>
<evidence type="ECO:0000256" key="7">
    <source>
        <dbReference type="ARBA" id="ARBA00022729"/>
    </source>
</evidence>
<comment type="subcellular location">
    <subcellularLocation>
        <location evidence="1">Membrane</location>
        <topology evidence="1">Single-pass type I membrane protein</topology>
    </subcellularLocation>
</comment>
<dbReference type="PROSITE" id="PS00107">
    <property type="entry name" value="PROTEIN_KINASE_ATP"/>
    <property type="match status" value="1"/>
</dbReference>
<keyword evidence="15" id="KW-0829">Tyrosine-protein kinase</keyword>
<dbReference type="PANTHER" id="PTHR24416">
    <property type="entry name" value="TYROSINE-PROTEIN KINASE RECEPTOR"/>
    <property type="match status" value="1"/>
</dbReference>
<dbReference type="Gene3D" id="1.10.510.10">
    <property type="entry name" value="Transferase(Phosphotransferase) domain 1"/>
    <property type="match status" value="1"/>
</dbReference>
<dbReference type="Gene3D" id="3.30.200.20">
    <property type="entry name" value="Phosphorylase Kinase, domain 1"/>
    <property type="match status" value="1"/>
</dbReference>
<dbReference type="Pfam" id="PF23144">
    <property type="entry name" value="Fn3_PTPRU"/>
    <property type="match status" value="1"/>
</dbReference>
<dbReference type="GO" id="GO:0005886">
    <property type="term" value="C:plasma membrane"/>
    <property type="evidence" value="ECO:0007669"/>
    <property type="project" value="TreeGrafter"/>
</dbReference>
<reference evidence="29" key="1">
    <citation type="submission" date="2022-11" db="UniProtKB">
        <authorList>
            <consortium name="EnsemblMetazoa"/>
        </authorList>
    </citation>
    <scope>IDENTIFICATION</scope>
</reference>
<feature type="domain" description="Ig-like" evidence="27">
    <location>
        <begin position="426"/>
        <end position="507"/>
    </location>
</feature>
<feature type="domain" description="Fibronectin type-III" evidence="28">
    <location>
        <begin position="858"/>
        <end position="954"/>
    </location>
</feature>
<dbReference type="RefSeq" id="XP_038048240.1">
    <property type="nucleotide sequence ID" value="XM_038192312.1"/>
</dbReference>
<keyword evidence="17" id="KW-0675">Receptor</keyword>
<evidence type="ECO:0000256" key="20">
    <source>
        <dbReference type="ARBA" id="ARBA00051243"/>
    </source>
</evidence>
<dbReference type="InterPro" id="IPR003961">
    <property type="entry name" value="FN3_dom"/>
</dbReference>
<evidence type="ECO:0000256" key="23">
    <source>
        <dbReference type="SAM" id="Phobius"/>
    </source>
</evidence>
<dbReference type="PROSITE" id="PS50853">
    <property type="entry name" value="FN3"/>
    <property type="match status" value="3"/>
</dbReference>
<dbReference type="GO" id="GO:0004714">
    <property type="term" value="F:transmembrane receptor protein tyrosine kinase activity"/>
    <property type="evidence" value="ECO:0007669"/>
    <property type="project" value="UniProtKB-EC"/>
</dbReference>
<dbReference type="Pfam" id="PF00041">
    <property type="entry name" value="fn3"/>
    <property type="match status" value="3"/>
</dbReference>
<dbReference type="Pfam" id="PF07714">
    <property type="entry name" value="PK_Tyr_Ser-Thr"/>
    <property type="match status" value="1"/>
</dbReference>
<dbReference type="SMART" id="SM00607">
    <property type="entry name" value="FTP"/>
    <property type="match status" value="2"/>
</dbReference>
<dbReference type="GO" id="GO:0007169">
    <property type="term" value="P:cell surface receptor protein tyrosine kinase signaling pathway"/>
    <property type="evidence" value="ECO:0007669"/>
    <property type="project" value="TreeGrafter"/>
</dbReference>
<evidence type="ECO:0000256" key="8">
    <source>
        <dbReference type="ARBA" id="ARBA00022737"/>
    </source>
</evidence>
<dbReference type="SUPFAM" id="SSF49785">
    <property type="entry name" value="Galactose-binding domain-like"/>
    <property type="match status" value="2"/>
</dbReference>
<keyword evidence="10" id="KW-0418">Kinase</keyword>
<dbReference type="PANTHER" id="PTHR24416:SF613">
    <property type="entry name" value="RECEPTOR PROTEIN-TYROSINE KINASE"/>
    <property type="match status" value="1"/>
</dbReference>
<dbReference type="SUPFAM" id="SSF49265">
    <property type="entry name" value="Fibronectin type III"/>
    <property type="match status" value="2"/>
</dbReference>
<evidence type="ECO:0000256" key="4">
    <source>
        <dbReference type="ARBA" id="ARBA00022679"/>
    </source>
</evidence>
<keyword evidence="16 21" id="KW-1015">Disulfide bond</keyword>
<dbReference type="InterPro" id="IPR013783">
    <property type="entry name" value="Ig-like_fold"/>
</dbReference>
<feature type="domain" description="Fibronectin type-III" evidence="28">
    <location>
        <begin position="664"/>
        <end position="759"/>
    </location>
</feature>
<dbReference type="InterPro" id="IPR006585">
    <property type="entry name" value="FTP1"/>
</dbReference>
<dbReference type="Pfam" id="PF22633">
    <property type="entry name" value="F5_F8_type_C_2"/>
    <property type="match status" value="1"/>
</dbReference>
<dbReference type="InterPro" id="IPR008979">
    <property type="entry name" value="Galactose-bd-like_sf"/>
</dbReference>
<dbReference type="PROSITE" id="PS50011">
    <property type="entry name" value="PROTEIN_KINASE_DOM"/>
    <property type="match status" value="1"/>
</dbReference>
<dbReference type="EC" id="2.7.10.1" evidence="3"/>
<dbReference type="OrthoDB" id="1668230at2759"/>
<feature type="signal peptide" evidence="24">
    <location>
        <begin position="1"/>
        <end position="27"/>
    </location>
</feature>
<dbReference type="SUPFAM" id="SSF56112">
    <property type="entry name" value="Protein kinase-like (PK-like)"/>
    <property type="match status" value="1"/>
</dbReference>
<feature type="domain" description="Fibronectin type-III" evidence="28">
    <location>
        <begin position="763"/>
        <end position="856"/>
    </location>
</feature>
<evidence type="ECO:0000256" key="10">
    <source>
        <dbReference type="ARBA" id="ARBA00022777"/>
    </source>
</evidence>
<evidence type="ECO:0000256" key="13">
    <source>
        <dbReference type="ARBA" id="ARBA00022989"/>
    </source>
</evidence>
<dbReference type="InterPro" id="IPR057598">
    <property type="entry name" value="Fn3_PTPRU"/>
</dbReference>
<dbReference type="SUPFAM" id="SSF48726">
    <property type="entry name" value="Immunoglobulin"/>
    <property type="match status" value="1"/>
</dbReference>
<keyword evidence="11" id="KW-0106">Calcium</keyword>
<dbReference type="InterPro" id="IPR020635">
    <property type="entry name" value="Tyr_kinase_cat_dom"/>
</dbReference>
<protein>
    <recommendedName>
        <fullName evidence="3">receptor protein-tyrosine kinase</fullName>
        <ecNumber evidence="3">2.7.10.1</ecNumber>
    </recommendedName>
</protein>
<dbReference type="InterPro" id="IPR050122">
    <property type="entry name" value="RTK"/>
</dbReference>
<feature type="binding site" evidence="22">
    <location>
        <position position="1212"/>
    </location>
    <ligand>
        <name>ATP</name>
        <dbReference type="ChEBI" id="CHEBI:30616"/>
    </ligand>
</feature>
<feature type="transmembrane region" description="Helical" evidence="23">
    <location>
        <begin position="1097"/>
        <end position="1120"/>
    </location>
</feature>
<dbReference type="FunFam" id="2.170.300.10:FF:000003">
    <property type="entry name" value="tyrosine-protein kinase receptor Tie-1 isoform X1"/>
    <property type="match status" value="1"/>
</dbReference>
<accession>A0A913ZBH3</accession>
<evidence type="ECO:0000313" key="30">
    <source>
        <dbReference type="Proteomes" id="UP000887568"/>
    </source>
</evidence>
<comment type="similarity">
    <text evidence="2">Belongs to the protein kinase superfamily. CAMK Ser/Thr protein kinase family.</text>
</comment>
<dbReference type="InterPro" id="IPR000719">
    <property type="entry name" value="Prot_kinase_dom"/>
</dbReference>
<keyword evidence="19" id="KW-0393">Immunoglobulin domain</keyword>
<dbReference type="InterPro" id="IPR036116">
    <property type="entry name" value="FN3_sf"/>
</dbReference>
<sequence length="1477" mass="162062">MASVLRWDRLGVMLLLMDALLLNGVLSMNVVGKPATQSSTVPDYLGGNFDAGKAVDGNFNTLSHTEKESNPWWRLDLEAVYCLEKITIINRMDEWYDRLDGAEVRAGMSPDRLPNRLIGTVDFGMTGGAGMVTTLIADPVVSARYVRVDLRGDNKVLHMTQVMVGEFVDEEALASTAITLSGSLTSQSSKYNQWSADRAVDRAFIYDDPHCSQTDEEENPWWKIDLVFAQCVRKVTVKSWDATLVHERTRFEDAVVRAGTSNEPITDNPMCGSPVTTYQAVANNWMEFDCNPPDGLTARYVSIDIPRRTYLALCEVVVLPCDLPTVDFTLVANPAVTHLTTTSDVVLTAYKGPNDIPAGVTFGRQLATGGMDGLTSGSAEEDEPSLQCTARSLRLPAEDGGDRVGVFYFEASRNGIMTRIQTVLVPKDGNVQIRALERTQVANVGDSVRLEMRDVNAPNTNYRWRHNGGDVITFWDDQLSVSIDDVAVSDGGVYSCFVSGQEDQQLHGNMRLIVRGCSSGKWGSPSCLNVCRRCYNGGVCDDKTGSCICAPGFSGEQCEQARGRNVFGKNGAHKCSDSTDPHDDACRGRLFCLPDPYGCSCAAGFTGLDCTQECAEGKYGVDCKQTCHCVPGYTCSKDTGECSNGVCDSSYFGNNCQCSNMEAFTGEVKSTSITQRSLGFSWSEPKCGGQTVSPVTGYRYTLTGRVSGQQASLVFNTTETSVSLDELIPYVDYSFQVAANTSDGTGTYSEGVVVRTAEAEPTVPLNVTIQNVSEDSITIGWTKPDPPQGKITAYEIAWTLGDGTPAMEDVGIFMTHRISGLQLNLTYDVQVRAKTVMGSGPWSEVINVTAVGVPGPLQNLRWTNRTEEAVTLDWKPPISPKGPIIGYVLQYRAMERPYQPDFTPTDTFIEKETAGAPFVQDNLEPSTKYEFIVSAENLWNVGESQLLQVYTKPPKDIPAPSQPKAFADETTDLTVTIGLTTLTSGGKYIESYIVHVKKSDSPSVKKRQVLFPNHFEDSTDYIAAEMPKDSVPDKFTVGDENVYGGYFNAPLNPGFVYTIRVGSVCRGIETEASVTFSEPITVETLQGTTNAQNNGPVIATIVLGVLLAVAVAVIIGCAVLRKRDRDSASTKLLDDQEIELSAVRHGITSAIAENDIEKDIYEDLGLPAWARGLEIQWQNLTVEDKVVGKGKFGEVRAGRLKSKGGLTRVAIKTLKETATTTASEYVLAEFKTMARIKSHPNVVALMGACMHEANLYVALEYLPNGNLRDYLRSTRPKQQVAMKSDDGILPLTSSNLLTFGIDIARGMDHLSDNGIIHRDLAARNILLGEDLTAKISDFGLSRGEDIYVQKSQTRVPFRWLAIESLTRQVFQSKSDVWSFGVVLWEIATFGATPYPGIQSKLLAERLQEGYRMPKPENCADEIYDLMMKCWQPQPSHRPSFKEITEALENMNDPSHENIYMAPHIYEIHVIKPEFDDN</sequence>
<evidence type="ECO:0000256" key="22">
    <source>
        <dbReference type="PROSITE-ProRule" id="PRU10141"/>
    </source>
</evidence>
<keyword evidence="9 22" id="KW-0547">Nucleotide-binding</keyword>
<dbReference type="GO" id="GO:0046872">
    <property type="term" value="F:metal ion binding"/>
    <property type="evidence" value="ECO:0007669"/>
    <property type="project" value="UniProtKB-KW"/>
</dbReference>
<keyword evidence="14 23" id="KW-0472">Membrane</keyword>
<dbReference type="PROSITE" id="PS50026">
    <property type="entry name" value="EGF_3"/>
    <property type="match status" value="1"/>
</dbReference>
<dbReference type="EnsemblMetazoa" id="XM_038192312.1">
    <property type="protein sequence ID" value="XP_038048240.1"/>
    <property type="gene ID" value="LOC119722269"/>
</dbReference>
<evidence type="ECO:0000256" key="2">
    <source>
        <dbReference type="ARBA" id="ARBA00006692"/>
    </source>
</evidence>
<keyword evidence="13 23" id="KW-1133">Transmembrane helix</keyword>
<name>A0A913ZBH3_PATMI</name>
<dbReference type="InterPro" id="IPR011009">
    <property type="entry name" value="Kinase-like_dom_sf"/>
</dbReference>
<evidence type="ECO:0000256" key="6">
    <source>
        <dbReference type="ARBA" id="ARBA00022723"/>
    </source>
</evidence>
<organism evidence="29 30">
    <name type="scientific">Patiria miniata</name>
    <name type="common">Bat star</name>
    <name type="synonym">Asterina miniata</name>
    <dbReference type="NCBI Taxonomy" id="46514"/>
    <lineage>
        <taxon>Eukaryota</taxon>
        <taxon>Metazoa</taxon>
        <taxon>Echinodermata</taxon>
        <taxon>Eleutherozoa</taxon>
        <taxon>Asterozoa</taxon>
        <taxon>Asteroidea</taxon>
        <taxon>Valvatacea</taxon>
        <taxon>Valvatida</taxon>
        <taxon>Asterinidae</taxon>
        <taxon>Patiria</taxon>
    </lineage>
</organism>
<dbReference type="InterPro" id="IPR001245">
    <property type="entry name" value="Ser-Thr/Tyr_kinase_cat_dom"/>
</dbReference>
<evidence type="ECO:0000259" key="28">
    <source>
        <dbReference type="PROSITE" id="PS50853"/>
    </source>
</evidence>
<evidence type="ECO:0000256" key="18">
    <source>
        <dbReference type="ARBA" id="ARBA00023180"/>
    </source>
</evidence>
<dbReference type="InterPro" id="IPR017441">
    <property type="entry name" value="Protein_kinase_ATP_BS"/>
</dbReference>
<evidence type="ECO:0000256" key="9">
    <source>
        <dbReference type="ARBA" id="ARBA00022741"/>
    </source>
</evidence>
<dbReference type="Proteomes" id="UP000887568">
    <property type="component" value="Unplaced"/>
</dbReference>
<evidence type="ECO:0000256" key="17">
    <source>
        <dbReference type="ARBA" id="ARBA00023170"/>
    </source>
</evidence>
<dbReference type="GO" id="GO:0005524">
    <property type="term" value="F:ATP binding"/>
    <property type="evidence" value="ECO:0007669"/>
    <property type="project" value="UniProtKB-UniRule"/>
</dbReference>
<evidence type="ECO:0000259" key="27">
    <source>
        <dbReference type="PROSITE" id="PS50835"/>
    </source>
</evidence>
<comment type="catalytic activity">
    <reaction evidence="20">
        <text>L-tyrosyl-[protein] + ATP = O-phospho-L-tyrosyl-[protein] + ADP + H(+)</text>
        <dbReference type="Rhea" id="RHEA:10596"/>
        <dbReference type="Rhea" id="RHEA-COMP:10136"/>
        <dbReference type="Rhea" id="RHEA-COMP:20101"/>
        <dbReference type="ChEBI" id="CHEBI:15378"/>
        <dbReference type="ChEBI" id="CHEBI:30616"/>
        <dbReference type="ChEBI" id="CHEBI:46858"/>
        <dbReference type="ChEBI" id="CHEBI:61978"/>
        <dbReference type="ChEBI" id="CHEBI:456216"/>
        <dbReference type="EC" id="2.7.10.1"/>
    </reaction>
</comment>
<keyword evidence="21" id="KW-0245">EGF-like domain</keyword>
<dbReference type="PRINTS" id="PR00109">
    <property type="entry name" value="TYRKINASE"/>
</dbReference>
<evidence type="ECO:0000259" key="26">
    <source>
        <dbReference type="PROSITE" id="PS50026"/>
    </source>
</evidence>
<dbReference type="InterPro" id="IPR036179">
    <property type="entry name" value="Ig-like_dom_sf"/>
</dbReference>
<dbReference type="GO" id="GO:0043235">
    <property type="term" value="C:receptor complex"/>
    <property type="evidence" value="ECO:0007669"/>
    <property type="project" value="TreeGrafter"/>
</dbReference>
<feature type="domain" description="EGF-like" evidence="26">
    <location>
        <begin position="528"/>
        <end position="559"/>
    </location>
</feature>
<evidence type="ECO:0000256" key="11">
    <source>
        <dbReference type="ARBA" id="ARBA00022837"/>
    </source>
</evidence>
<dbReference type="CDD" id="cd00063">
    <property type="entry name" value="FN3"/>
    <property type="match status" value="3"/>
</dbReference>
<dbReference type="SMART" id="SM00219">
    <property type="entry name" value="TyrKc"/>
    <property type="match status" value="1"/>
</dbReference>
<dbReference type="InterPro" id="IPR007110">
    <property type="entry name" value="Ig-like_dom"/>
</dbReference>
<keyword evidence="12 22" id="KW-0067">ATP-binding</keyword>
<evidence type="ECO:0000256" key="1">
    <source>
        <dbReference type="ARBA" id="ARBA00004479"/>
    </source>
</evidence>
<dbReference type="PROSITE" id="PS00022">
    <property type="entry name" value="EGF_1"/>
    <property type="match status" value="2"/>
</dbReference>
<dbReference type="PROSITE" id="PS50835">
    <property type="entry name" value="IG_LIKE"/>
    <property type="match status" value="1"/>
</dbReference>
<evidence type="ECO:0000256" key="15">
    <source>
        <dbReference type="ARBA" id="ARBA00023137"/>
    </source>
</evidence>
<evidence type="ECO:0000313" key="29">
    <source>
        <dbReference type="EnsemblMetazoa" id="XP_038048240.1"/>
    </source>
</evidence>
<proteinExistence type="inferred from homology"/>
<dbReference type="CDD" id="cd00192">
    <property type="entry name" value="PTKc"/>
    <property type="match status" value="1"/>
</dbReference>
<evidence type="ECO:0000256" key="3">
    <source>
        <dbReference type="ARBA" id="ARBA00011902"/>
    </source>
</evidence>
<dbReference type="FunFam" id="1.10.510.10:FF:000190">
    <property type="entry name" value="Proto-oncogene tyrosine-protein kinase receptor Ret"/>
    <property type="match status" value="1"/>
</dbReference>
<feature type="chain" id="PRO_5037042136" description="receptor protein-tyrosine kinase" evidence="24">
    <location>
        <begin position="28"/>
        <end position="1477"/>
    </location>
</feature>
<keyword evidence="6" id="KW-0479">Metal-binding</keyword>
<dbReference type="GeneID" id="119722269"/>
<evidence type="ECO:0000256" key="5">
    <source>
        <dbReference type="ARBA" id="ARBA00022692"/>
    </source>
</evidence>
<evidence type="ECO:0000256" key="12">
    <source>
        <dbReference type="ARBA" id="ARBA00022840"/>
    </source>
</evidence>
<evidence type="ECO:0000256" key="19">
    <source>
        <dbReference type="ARBA" id="ARBA00023319"/>
    </source>
</evidence>
<comment type="caution">
    <text evidence="21">Lacks conserved residue(s) required for the propagation of feature annotation.</text>
</comment>
<keyword evidence="18" id="KW-0325">Glycoprotein</keyword>
<dbReference type="SMART" id="SM00409">
    <property type="entry name" value="IG"/>
    <property type="match status" value="1"/>
</dbReference>
<keyword evidence="4" id="KW-0808">Transferase</keyword>
<dbReference type="Gene3D" id="2.60.40.10">
    <property type="entry name" value="Immunoglobulins"/>
    <property type="match status" value="4"/>
</dbReference>
<keyword evidence="7 24" id="KW-0732">Signal</keyword>
<evidence type="ECO:0000256" key="21">
    <source>
        <dbReference type="PROSITE-ProRule" id="PRU00076"/>
    </source>
</evidence>
<dbReference type="PROSITE" id="PS01186">
    <property type="entry name" value="EGF_2"/>
    <property type="match status" value="1"/>
</dbReference>
<evidence type="ECO:0000259" key="25">
    <source>
        <dbReference type="PROSITE" id="PS50011"/>
    </source>
</evidence>
<evidence type="ECO:0000256" key="24">
    <source>
        <dbReference type="SAM" id="SignalP"/>
    </source>
</evidence>
<dbReference type="InterPro" id="IPR000742">
    <property type="entry name" value="EGF"/>
</dbReference>
<dbReference type="PROSITE" id="PS00109">
    <property type="entry name" value="PROTEIN_KINASE_TYR"/>
    <property type="match status" value="1"/>
</dbReference>
<feature type="domain" description="Protein kinase" evidence="25">
    <location>
        <begin position="1181"/>
        <end position="1458"/>
    </location>
</feature>
<evidence type="ECO:0000256" key="14">
    <source>
        <dbReference type="ARBA" id="ARBA00023136"/>
    </source>
</evidence>
<dbReference type="CDD" id="cd00054">
    <property type="entry name" value="EGF_CA"/>
    <property type="match status" value="1"/>
</dbReference>
<dbReference type="Gene3D" id="2.170.300.10">
    <property type="entry name" value="Tie2 ligand-binding domain superfamily"/>
    <property type="match status" value="1"/>
</dbReference>
<keyword evidence="8" id="KW-0677">Repeat</keyword>
<keyword evidence="30" id="KW-1185">Reference proteome</keyword>
<keyword evidence="5 23" id="KW-0812">Transmembrane</keyword>
<dbReference type="SMART" id="SM00181">
    <property type="entry name" value="EGF"/>
    <property type="match status" value="2"/>
</dbReference>